<feature type="domain" description="PPM-type phosphatase" evidence="3">
    <location>
        <begin position="189"/>
        <end position="404"/>
    </location>
</feature>
<dbReference type="EMBL" id="CP008947">
    <property type="protein sequence ID" value="AII07554.1"/>
    <property type="molecule type" value="Genomic_DNA"/>
</dbReference>
<dbReference type="SMART" id="SM00065">
    <property type="entry name" value="GAF"/>
    <property type="match status" value="1"/>
</dbReference>
<dbReference type="Gene3D" id="3.30.450.40">
    <property type="match status" value="1"/>
</dbReference>
<dbReference type="Proteomes" id="UP000028488">
    <property type="component" value="Chromosome"/>
</dbReference>
<dbReference type="InterPro" id="IPR036457">
    <property type="entry name" value="PPM-type-like_dom_sf"/>
</dbReference>
<dbReference type="PANTHER" id="PTHR43156:SF2">
    <property type="entry name" value="STAGE II SPORULATION PROTEIN E"/>
    <property type="match status" value="1"/>
</dbReference>
<dbReference type="AlphaFoldDB" id="A0A076EW43"/>
<reference evidence="4 5" key="1">
    <citation type="submission" date="2014-07" db="EMBL/GenBank/DDBJ databases">
        <title>Genome Sequence of Rhodococcus opacus Strain R7, a Biodegrader of Mono- and Polycyclic Aromatic Hydrocarbons.</title>
        <authorList>
            <person name="Di Gennaro P."/>
            <person name="Zampolli J."/>
            <person name="Presti I."/>
            <person name="Cappelletti M."/>
            <person name="D'Ursi P."/>
            <person name="Orro A."/>
            <person name="Mezzelani A."/>
            <person name="Milanesi L."/>
        </authorList>
    </citation>
    <scope>NUCLEOTIDE SEQUENCE [LARGE SCALE GENOMIC DNA]</scope>
    <source>
        <strain evidence="4 5">R7</strain>
    </source>
</reference>
<name>A0A076EW43_RHOOP</name>
<evidence type="ECO:0000259" key="2">
    <source>
        <dbReference type="SMART" id="SM00065"/>
    </source>
</evidence>
<dbReference type="eggNOG" id="COG2203">
    <property type="taxonomic scope" value="Bacteria"/>
</dbReference>
<organism evidence="4 5">
    <name type="scientific">Rhodococcus opacus</name>
    <name type="common">Nocardia opaca</name>
    <dbReference type="NCBI Taxonomy" id="37919"/>
    <lineage>
        <taxon>Bacteria</taxon>
        <taxon>Bacillati</taxon>
        <taxon>Actinomycetota</taxon>
        <taxon>Actinomycetes</taxon>
        <taxon>Mycobacteriales</taxon>
        <taxon>Nocardiaceae</taxon>
        <taxon>Rhodococcus</taxon>
    </lineage>
</organism>
<dbReference type="InterPro" id="IPR052016">
    <property type="entry name" value="Bact_Sigma-Reg"/>
</dbReference>
<dbReference type="SUPFAM" id="SSF55781">
    <property type="entry name" value="GAF domain-like"/>
    <property type="match status" value="1"/>
</dbReference>
<dbReference type="Pfam" id="PF01590">
    <property type="entry name" value="GAF"/>
    <property type="match status" value="1"/>
</dbReference>
<dbReference type="RefSeq" id="WP_128640573.1">
    <property type="nucleotide sequence ID" value="NZ_CP008947.1"/>
</dbReference>
<dbReference type="PANTHER" id="PTHR43156">
    <property type="entry name" value="STAGE II SPORULATION PROTEIN E-RELATED"/>
    <property type="match status" value="1"/>
</dbReference>
<feature type="domain" description="GAF" evidence="2">
    <location>
        <begin position="27"/>
        <end position="175"/>
    </location>
</feature>
<evidence type="ECO:0000313" key="4">
    <source>
        <dbReference type="EMBL" id="AII07554.1"/>
    </source>
</evidence>
<dbReference type="Gene3D" id="3.60.40.10">
    <property type="entry name" value="PPM-type phosphatase domain"/>
    <property type="match status" value="1"/>
</dbReference>
<keyword evidence="1" id="KW-0378">Hydrolase</keyword>
<proteinExistence type="predicted"/>
<dbReference type="eggNOG" id="COG2208">
    <property type="taxonomic scope" value="Bacteria"/>
</dbReference>
<dbReference type="InterPro" id="IPR003018">
    <property type="entry name" value="GAF"/>
</dbReference>
<dbReference type="InterPro" id="IPR001932">
    <property type="entry name" value="PPM-type_phosphatase-like_dom"/>
</dbReference>
<evidence type="ECO:0000256" key="1">
    <source>
        <dbReference type="ARBA" id="ARBA00022801"/>
    </source>
</evidence>
<evidence type="ECO:0000259" key="3">
    <source>
        <dbReference type="SMART" id="SM00331"/>
    </source>
</evidence>
<dbReference type="Pfam" id="PF07228">
    <property type="entry name" value="SpoIIE"/>
    <property type="match status" value="1"/>
</dbReference>
<evidence type="ECO:0000313" key="5">
    <source>
        <dbReference type="Proteomes" id="UP000028488"/>
    </source>
</evidence>
<accession>A0A076EW43</accession>
<gene>
    <name evidence="4" type="ORF">EP51_24015</name>
</gene>
<protein>
    <submittedName>
        <fullName evidence="4">Serine/threonine protein phosphatase</fullName>
    </submittedName>
</protein>
<dbReference type="SUPFAM" id="SSF81606">
    <property type="entry name" value="PP2C-like"/>
    <property type="match status" value="1"/>
</dbReference>
<dbReference type="GO" id="GO:0016791">
    <property type="term" value="F:phosphatase activity"/>
    <property type="evidence" value="ECO:0007669"/>
    <property type="project" value="TreeGrafter"/>
</dbReference>
<dbReference type="SMART" id="SM00331">
    <property type="entry name" value="PP2C_SIG"/>
    <property type="match status" value="1"/>
</dbReference>
<dbReference type="InterPro" id="IPR029016">
    <property type="entry name" value="GAF-like_dom_sf"/>
</dbReference>
<sequence>MDIPIIAEDTETARLRSLEQLAILDTAPEARFDQITRMARHLFGVPMSAVSLLDRDRQWIKSTQGLDVQNIPRSQTVCQTTIARAYHHPEDPMVVLEDARRDTVFADLPGVAADGGVRFYAGYPLYGPGGHPVGTFCIYDTEPRRLDSTQLAAFVELAEWAQRELEHSDELERAARIQRELLPRQEIDLPGYDLESSCVQAFAVGGDFYDYYRIGRHSMFSLADVMGKGLGAAILTASVRSALRSVTHAVAGYGDDRPDLGRTVAAVAAQLADDFDRTGTFVTLFHAALDVESGALDYVDGGHGLAMIVRRDGTVEPLRSSGLPLGVIENHSWTAQHTALHPGDMLMICSDGLLDHLGDADCEWESVPAFAAAHPSPKQLLAAVHTLAAATPPLDDITVVALRRRDC</sequence>